<accession>A0ABD3JEZ6</accession>
<dbReference type="AlphaFoldDB" id="A0ABD3JEZ6"/>
<proteinExistence type="predicted"/>
<evidence type="ECO:0000313" key="2">
    <source>
        <dbReference type="EMBL" id="KAL3725502.1"/>
    </source>
</evidence>
<feature type="compositionally biased region" description="Low complexity" evidence="1">
    <location>
        <begin position="95"/>
        <end position="112"/>
    </location>
</feature>
<protein>
    <submittedName>
        <fullName evidence="2">Uncharacterized protein</fullName>
    </submittedName>
</protein>
<reference evidence="2 3" key="1">
    <citation type="submission" date="2024-11" db="EMBL/GenBank/DDBJ databases">
        <title>Chromosome-level genome assembly of Eucalyptus globulus Labill. provides insights into its genome evolution.</title>
        <authorList>
            <person name="Li X."/>
        </authorList>
    </citation>
    <scope>NUCLEOTIDE SEQUENCE [LARGE SCALE GENOMIC DNA]</scope>
    <source>
        <strain evidence="2">CL2024</strain>
        <tissue evidence="2">Fresh tender leaves</tissue>
    </source>
</reference>
<feature type="compositionally biased region" description="Basic and acidic residues" evidence="1">
    <location>
        <begin position="26"/>
        <end position="47"/>
    </location>
</feature>
<comment type="caution">
    <text evidence="2">The sequence shown here is derived from an EMBL/GenBank/DDBJ whole genome shotgun (WGS) entry which is preliminary data.</text>
</comment>
<dbReference type="EMBL" id="JBJKBG010000008">
    <property type="protein sequence ID" value="KAL3725502.1"/>
    <property type="molecule type" value="Genomic_DNA"/>
</dbReference>
<dbReference type="Proteomes" id="UP001634007">
    <property type="component" value="Unassembled WGS sequence"/>
</dbReference>
<evidence type="ECO:0000313" key="3">
    <source>
        <dbReference type="Proteomes" id="UP001634007"/>
    </source>
</evidence>
<evidence type="ECO:0000256" key="1">
    <source>
        <dbReference type="SAM" id="MobiDB-lite"/>
    </source>
</evidence>
<keyword evidence="3" id="KW-1185">Reference proteome</keyword>
<sequence>MNAESLHVMNSADHSFEFSHCEITEAEKDGGGSLYDSDKKERARGQAEDNSIVSAVQPLGDGGSPDEAAEVRQIEAPGLHQPPDNEISLLRSRRNLSFSESSPAAAATAAEPPTSPSPSPHSSSLASASIGRIFKGKAPATARGSLENSGSGDDPRGGGRRIRARGRWWRCCGSWTRT</sequence>
<feature type="region of interest" description="Disordered" evidence="1">
    <location>
        <begin position="26"/>
        <end position="163"/>
    </location>
</feature>
<organism evidence="2 3">
    <name type="scientific">Eucalyptus globulus</name>
    <name type="common">Tasmanian blue gum</name>
    <dbReference type="NCBI Taxonomy" id="34317"/>
    <lineage>
        <taxon>Eukaryota</taxon>
        <taxon>Viridiplantae</taxon>
        <taxon>Streptophyta</taxon>
        <taxon>Embryophyta</taxon>
        <taxon>Tracheophyta</taxon>
        <taxon>Spermatophyta</taxon>
        <taxon>Magnoliopsida</taxon>
        <taxon>eudicotyledons</taxon>
        <taxon>Gunneridae</taxon>
        <taxon>Pentapetalae</taxon>
        <taxon>rosids</taxon>
        <taxon>malvids</taxon>
        <taxon>Myrtales</taxon>
        <taxon>Myrtaceae</taxon>
        <taxon>Myrtoideae</taxon>
        <taxon>Eucalypteae</taxon>
        <taxon>Eucalyptus</taxon>
    </lineage>
</organism>
<feature type="compositionally biased region" description="Low complexity" evidence="1">
    <location>
        <begin position="120"/>
        <end position="129"/>
    </location>
</feature>
<name>A0ABD3JEZ6_EUCGL</name>
<gene>
    <name evidence="2" type="ORF">ACJRO7_030519</name>
</gene>